<dbReference type="Proteomes" id="UP001152561">
    <property type="component" value="Unassembled WGS sequence"/>
</dbReference>
<dbReference type="Pfam" id="PF05770">
    <property type="entry name" value="Ins134_P3_kin"/>
    <property type="match status" value="1"/>
</dbReference>
<evidence type="ECO:0000256" key="5">
    <source>
        <dbReference type="ARBA" id="ARBA00022723"/>
    </source>
</evidence>
<evidence type="ECO:0000256" key="3">
    <source>
        <dbReference type="ARBA" id="ARBA00011245"/>
    </source>
</evidence>
<dbReference type="GO" id="GO:0000287">
    <property type="term" value="F:magnesium ion binding"/>
    <property type="evidence" value="ECO:0007669"/>
    <property type="project" value="InterPro"/>
</dbReference>
<keyword evidence="5" id="KW-0479">Metal-binding</keyword>
<evidence type="ECO:0000256" key="8">
    <source>
        <dbReference type="ARBA" id="ARBA00022840"/>
    </source>
</evidence>
<dbReference type="GO" id="GO:0047325">
    <property type="term" value="F:inositol-3,4,5,6-tetrakisphosphate 1-kinase activity"/>
    <property type="evidence" value="ECO:0007669"/>
    <property type="project" value="InterPro"/>
</dbReference>
<gene>
    <name evidence="12" type="ORF">K7X08_024833</name>
</gene>
<dbReference type="AlphaFoldDB" id="A0A9Q1MDK5"/>
<dbReference type="PANTHER" id="PTHR14217:SF18">
    <property type="entry name" value="INOSITOL-TETRAKISPHOSPHATE 1-KINASE"/>
    <property type="match status" value="1"/>
</dbReference>
<evidence type="ECO:0000256" key="7">
    <source>
        <dbReference type="ARBA" id="ARBA00022777"/>
    </source>
</evidence>
<organism evidence="12 13">
    <name type="scientific">Anisodus acutangulus</name>
    <dbReference type="NCBI Taxonomy" id="402998"/>
    <lineage>
        <taxon>Eukaryota</taxon>
        <taxon>Viridiplantae</taxon>
        <taxon>Streptophyta</taxon>
        <taxon>Embryophyta</taxon>
        <taxon>Tracheophyta</taxon>
        <taxon>Spermatophyta</taxon>
        <taxon>Magnoliopsida</taxon>
        <taxon>eudicotyledons</taxon>
        <taxon>Gunneridae</taxon>
        <taxon>Pentapetalae</taxon>
        <taxon>asterids</taxon>
        <taxon>lamiids</taxon>
        <taxon>Solanales</taxon>
        <taxon>Solanaceae</taxon>
        <taxon>Solanoideae</taxon>
        <taxon>Hyoscyameae</taxon>
        <taxon>Anisodus</taxon>
    </lineage>
</organism>
<dbReference type="GO" id="GO:0052726">
    <property type="term" value="F:inositol-1,3,4-trisphosphate 5-kinase activity"/>
    <property type="evidence" value="ECO:0007669"/>
    <property type="project" value="InterPro"/>
</dbReference>
<dbReference type="Gene3D" id="3.30.470.20">
    <property type="entry name" value="ATP-grasp fold, B domain"/>
    <property type="match status" value="1"/>
</dbReference>
<evidence type="ECO:0000256" key="2">
    <source>
        <dbReference type="ARBA" id="ARBA00009601"/>
    </source>
</evidence>
<keyword evidence="8" id="KW-0067">ATP-binding</keyword>
<accession>A0A9Q1MDK5</accession>
<evidence type="ECO:0000259" key="10">
    <source>
        <dbReference type="Pfam" id="PF05770"/>
    </source>
</evidence>
<dbReference type="OrthoDB" id="25308at2759"/>
<comment type="caution">
    <text evidence="12">The sequence shown here is derived from an EMBL/GenBank/DDBJ whole genome shotgun (WGS) entry which is preliminary data.</text>
</comment>
<keyword evidence="9" id="KW-0460">Magnesium</keyword>
<keyword evidence="4" id="KW-0808">Transferase</keyword>
<keyword evidence="7" id="KW-0418">Kinase</keyword>
<comment type="subunit">
    <text evidence="3">Monomer.</text>
</comment>
<sequence length="124" mass="13547">MSESLAGERFRIGYALAPRSVSSFIQDCLLVHAKERGVDLNENLQDEFVNHGGVIVKVYVAGNHVKRKSLPDITEEKMGNSENLISFSLISSEQSDESFAKLASIKLSKRSVKATEGGFESASI</sequence>
<evidence type="ECO:0000256" key="9">
    <source>
        <dbReference type="ARBA" id="ARBA00022842"/>
    </source>
</evidence>
<evidence type="ECO:0000313" key="13">
    <source>
        <dbReference type="Proteomes" id="UP001152561"/>
    </source>
</evidence>
<evidence type="ECO:0000313" key="12">
    <source>
        <dbReference type="EMBL" id="KAJ8554155.1"/>
    </source>
</evidence>
<name>A0A9Q1MDK5_9SOLA</name>
<proteinExistence type="inferred from homology"/>
<comment type="similarity">
    <text evidence="2">Belongs to the ITPK1 family.</text>
</comment>
<dbReference type="PANTHER" id="PTHR14217">
    <property type="entry name" value="INOSITOL-TETRAKISPHOSPHATE 1-KINASE"/>
    <property type="match status" value="1"/>
</dbReference>
<feature type="domain" description="Inositol 1,3,4-trisphosphate 5/6-kinase ATP-grasp" evidence="10">
    <location>
        <begin position="46"/>
        <end position="102"/>
    </location>
</feature>
<dbReference type="EMBL" id="JAJAGQ010000009">
    <property type="protein sequence ID" value="KAJ8554155.1"/>
    <property type="molecule type" value="Genomic_DNA"/>
</dbReference>
<feature type="domain" description="Inositol-tetrakisphosphate 1-kinase N-terminal" evidence="11">
    <location>
        <begin position="11"/>
        <end position="40"/>
    </location>
</feature>
<reference evidence="13" key="1">
    <citation type="journal article" date="2023" name="Proc. Natl. Acad. Sci. U.S.A.">
        <title>Genomic and structural basis for evolution of tropane alkaloid biosynthesis.</title>
        <authorList>
            <person name="Wanga Y.-J."/>
            <person name="Taina T."/>
            <person name="Yua J.-Y."/>
            <person name="Lia J."/>
            <person name="Xua B."/>
            <person name="Chenc J."/>
            <person name="D'Auriad J.C."/>
            <person name="Huanga J.-P."/>
            <person name="Huanga S.-X."/>
        </authorList>
    </citation>
    <scope>NUCLEOTIDE SEQUENCE [LARGE SCALE GENOMIC DNA]</scope>
    <source>
        <strain evidence="13">cv. KIB-2019</strain>
    </source>
</reference>
<evidence type="ECO:0000256" key="6">
    <source>
        <dbReference type="ARBA" id="ARBA00022741"/>
    </source>
</evidence>
<evidence type="ECO:0000259" key="11">
    <source>
        <dbReference type="Pfam" id="PF17927"/>
    </source>
</evidence>
<dbReference type="GO" id="GO:0005737">
    <property type="term" value="C:cytoplasm"/>
    <property type="evidence" value="ECO:0007669"/>
    <property type="project" value="TreeGrafter"/>
</dbReference>
<dbReference type="GO" id="GO:0052725">
    <property type="term" value="F:inositol-1,3,4-trisphosphate 6-kinase activity"/>
    <property type="evidence" value="ECO:0007669"/>
    <property type="project" value="InterPro"/>
</dbReference>
<dbReference type="InterPro" id="IPR008656">
    <property type="entry name" value="Inositol_tetrakis-P_1-kinase"/>
</dbReference>
<dbReference type="InterPro" id="IPR040464">
    <property type="entry name" value="InsP(3)kin_ATP-grasp"/>
</dbReference>
<dbReference type="GO" id="GO:0005524">
    <property type="term" value="F:ATP binding"/>
    <property type="evidence" value="ECO:0007669"/>
    <property type="project" value="UniProtKB-KW"/>
</dbReference>
<dbReference type="GO" id="GO:0032957">
    <property type="term" value="P:inositol trisphosphate metabolic process"/>
    <property type="evidence" value="ECO:0007669"/>
    <property type="project" value="InterPro"/>
</dbReference>
<comment type="cofactor">
    <cofactor evidence="1">
        <name>Mg(2+)</name>
        <dbReference type="ChEBI" id="CHEBI:18420"/>
    </cofactor>
</comment>
<keyword evidence="13" id="KW-1185">Reference proteome</keyword>
<evidence type="ECO:0000256" key="1">
    <source>
        <dbReference type="ARBA" id="ARBA00001946"/>
    </source>
</evidence>
<dbReference type="InterPro" id="IPR041429">
    <property type="entry name" value="ITPK1_N"/>
</dbReference>
<evidence type="ECO:0000256" key="4">
    <source>
        <dbReference type="ARBA" id="ARBA00022679"/>
    </source>
</evidence>
<keyword evidence="6" id="KW-0547">Nucleotide-binding</keyword>
<dbReference type="Pfam" id="PF17927">
    <property type="entry name" value="Ins134_P3_kin_N"/>
    <property type="match status" value="1"/>
</dbReference>
<protein>
    <submittedName>
        <fullName evidence="12">Uncharacterized protein</fullName>
    </submittedName>
</protein>